<dbReference type="EMBL" id="VUMZ01000008">
    <property type="protein sequence ID" value="MST52397.1"/>
    <property type="molecule type" value="Genomic_DNA"/>
</dbReference>
<accession>A0A6L5Y909</accession>
<gene>
    <name evidence="2" type="ORF">FYJ64_08760</name>
</gene>
<dbReference type="Gene3D" id="1.10.8.730">
    <property type="match status" value="1"/>
</dbReference>
<proteinExistence type="predicted"/>
<dbReference type="AlphaFoldDB" id="A0A6L5Y909"/>
<evidence type="ECO:0000313" key="2">
    <source>
        <dbReference type="EMBL" id="MST52397.1"/>
    </source>
</evidence>
<dbReference type="InterPro" id="IPR027417">
    <property type="entry name" value="P-loop_NTPase"/>
</dbReference>
<evidence type="ECO:0000259" key="1">
    <source>
        <dbReference type="Pfam" id="PF19044"/>
    </source>
</evidence>
<comment type="caution">
    <text evidence="2">The sequence shown here is derived from an EMBL/GenBank/DDBJ whole genome shotgun (WGS) entry which is preliminary data.</text>
</comment>
<name>A0A6L5Y909_9FIRM</name>
<dbReference type="PANTHER" id="PTHR30121:SF6">
    <property type="entry name" value="SLR6007 PROTEIN"/>
    <property type="match status" value="1"/>
</dbReference>
<dbReference type="PANTHER" id="PTHR30121">
    <property type="entry name" value="UNCHARACTERIZED PROTEIN YJGR-RELATED"/>
    <property type="match status" value="1"/>
</dbReference>
<dbReference type="NCBIfam" id="NF045971">
    <property type="entry name" value="conju_CD1110"/>
    <property type="match status" value="1"/>
</dbReference>
<dbReference type="Pfam" id="PF19044">
    <property type="entry name" value="P-loop_TraG"/>
    <property type="match status" value="1"/>
</dbReference>
<organism evidence="2 3">
    <name type="scientific">Hornefia butyriciproducens</name>
    <dbReference type="NCBI Taxonomy" id="2652293"/>
    <lineage>
        <taxon>Bacteria</taxon>
        <taxon>Bacillati</taxon>
        <taxon>Bacillota</taxon>
        <taxon>Clostridia</taxon>
        <taxon>Peptostreptococcales</taxon>
        <taxon>Anaerovoracaceae</taxon>
        <taxon>Hornefia</taxon>
    </lineage>
</organism>
<dbReference type="SUPFAM" id="SSF52540">
    <property type="entry name" value="P-loop containing nucleoside triphosphate hydrolases"/>
    <property type="match status" value="1"/>
</dbReference>
<dbReference type="InterPro" id="IPR051162">
    <property type="entry name" value="T4SS_component"/>
</dbReference>
<evidence type="ECO:0000313" key="3">
    <source>
        <dbReference type="Proteomes" id="UP000474676"/>
    </source>
</evidence>
<dbReference type="Proteomes" id="UP000474676">
    <property type="component" value="Unassembled WGS sequence"/>
</dbReference>
<sequence length="835" mass="95784">MIKTLTNILKQDKERFQVPKKVQDIIPVSTIWPDGIFLSGKNKYSMTYKFEDINYAVASREDKEAMFLEYSELLNALDSGSTTKITINNRRLNRTDFEKQILIDMKDDGLNEYREEYNEMLMEKATGSNAIVQDKYVTISVNKKCIEDARVYFARVGADLIAHFSRLGSVCTEMDAVERLRIIHDFMRTGEETSFQFDIKDHMRKGHSFKDYICPDDYENHSDYFKVGDRYGRVILLRDYASYIKDSMVAEITDINRSMMLSIDVIPVPTDEAVKEVEQRLLGVETNITNWQRKQNMNNNFSAVVPYDMEQQRKESKEFLDDLTTRDQRMMFAVITVVHTADSKKQLDNDSEEIMTIARKHLCQMAVLKFQQLPGLQTALPFGVRKIDAFRTLTTESLAVFMPFRVQEVYDKNGIYYGQNVISKNMMIADRRKLLNGNSFILGVSGSGKSFTAKNEITNLILSTDADIIVVDPEREYAPLIKALGGSVIEISATSPNHINAMDMSSNYGETDPIIEKSQFLQSLCEQIIAGHRFAKGQQSIIDRCTENVYRYYKQGNYMGTPPTLADFRDELLKQKEPEAQSLALELELFTRGSLNTFARQTNVDTSNRLICYDILELGEQLRAIGMLVILDSILNRITENRQKGKQTFVFIDEIYILFMHEYSAQFLYKLWKRVRKYGAYCTGITQNVLDLLQSHTARTMLSNSEFIVMLNQAATDRIELARLLNISDLQLSYITNVDAGHGLIKVGSSLVPFENKFPKNTKLYKLMTTKPGEGLEELRKPASVKPPESSFTGPDILSDQELRILEKIREVAKSQEEFDALVEKYLKPLREKSQ</sequence>
<protein>
    <submittedName>
        <fullName evidence="2">DUF87 domain-containing protein</fullName>
    </submittedName>
</protein>
<reference evidence="2 3" key="1">
    <citation type="submission" date="2019-08" db="EMBL/GenBank/DDBJ databases">
        <title>In-depth cultivation of the pig gut microbiome towards novel bacterial diversity and tailored functional studies.</title>
        <authorList>
            <person name="Wylensek D."/>
            <person name="Hitch T.C.A."/>
            <person name="Clavel T."/>
        </authorList>
    </citation>
    <scope>NUCLEOTIDE SEQUENCE [LARGE SCALE GENOMIC DNA]</scope>
    <source>
        <strain evidence="2 3">WCA-MUC-591-APC-3H</strain>
    </source>
</reference>
<dbReference type="InterPro" id="IPR043964">
    <property type="entry name" value="P-loop_TraG"/>
</dbReference>
<keyword evidence="3" id="KW-1185">Reference proteome</keyword>
<dbReference type="Gene3D" id="3.40.50.300">
    <property type="entry name" value="P-loop containing nucleotide triphosphate hydrolases"/>
    <property type="match status" value="1"/>
</dbReference>
<feature type="domain" description="TraG P-loop" evidence="1">
    <location>
        <begin position="433"/>
        <end position="736"/>
    </location>
</feature>